<feature type="region of interest" description="Disordered" evidence="6">
    <location>
        <begin position="253"/>
        <end position="285"/>
    </location>
</feature>
<protein>
    <recommendedName>
        <fullName evidence="2">Ribonuclease H2 subunit B</fullName>
    </recommendedName>
    <alternativeName>
        <fullName evidence="5">Ribonuclease HI subunit B</fullName>
    </alternativeName>
</protein>
<evidence type="ECO:0000256" key="4">
    <source>
        <dbReference type="ARBA" id="ARBA00024778"/>
    </source>
</evidence>
<keyword evidence="9" id="KW-1185">Reference proteome</keyword>
<evidence type="ECO:0000313" key="9">
    <source>
        <dbReference type="Proteomes" id="UP000504637"/>
    </source>
</evidence>
<gene>
    <name evidence="10" type="ORF">K489DRAFT_315862</name>
</gene>
<evidence type="ECO:0000256" key="5">
    <source>
        <dbReference type="ARBA" id="ARBA00033464"/>
    </source>
</evidence>
<dbReference type="Proteomes" id="UP000504637">
    <property type="component" value="Unplaced"/>
</dbReference>
<proteinExistence type="predicted"/>
<evidence type="ECO:0000256" key="6">
    <source>
        <dbReference type="SAM" id="MobiDB-lite"/>
    </source>
</evidence>
<feature type="region of interest" description="Disordered" evidence="6">
    <location>
        <begin position="1"/>
        <end position="34"/>
    </location>
</feature>
<sequence length="429" mass="47448">MKTRSKKPPATVSRKTASETNTATTKSLDQSVEQPPQMFVLPKDASQAARIITVPHPASATPTRFFVCPERGFYEFTRVAAPKRSCRSWLLAPQRPDIDNAISATSNENEPALDEEQDSEEGKGYVLQNPDLFVATPIDPLFIILVALVGDGKTIGQEYLAASDYTASLAKTSAHLHQMLQSPEGENFRRLLEARVEAVCDCIDMGDEKLFALSLSKLSEELVKKAKRTAAKGLPASMEDKFVRQALDVPMPSVRREESEISMASVTKQTSEGNSQATETSTTTTASAETFATSVTSHQAEVDSSIPALLRIRVALRFIQTSYIPTRLQSLMQPHLQDVKLTSIDFEPLDARLSHIAKLKRDAQALRSISDNISRKRSTAEEDEDIAIKRRKKDEEEEKKKNVSLGVRKLLKADTSGMKKMSAFFTKKS</sequence>
<feature type="domain" description="Ribonuclease H2 subunit B wHTH" evidence="7">
    <location>
        <begin position="142"/>
        <end position="331"/>
    </location>
</feature>
<comment type="subcellular location">
    <subcellularLocation>
        <location evidence="1">Nucleus</location>
    </subcellularLocation>
</comment>
<evidence type="ECO:0000256" key="1">
    <source>
        <dbReference type="ARBA" id="ARBA00004123"/>
    </source>
</evidence>
<dbReference type="GeneID" id="54358916"/>
<dbReference type="InterPro" id="IPR041195">
    <property type="entry name" value="Rnh202_N"/>
</dbReference>
<evidence type="ECO:0000256" key="2">
    <source>
        <dbReference type="ARBA" id="ARBA00019062"/>
    </source>
</evidence>
<accession>A0A6J3MCN1</accession>
<feature type="compositionally biased region" description="Polar residues" evidence="6">
    <location>
        <begin position="262"/>
        <end position="276"/>
    </location>
</feature>
<name>A0A6J3MCN1_9PEZI</name>
<feature type="domain" description="Rnh202 triple barrel" evidence="8">
    <location>
        <begin position="40"/>
        <end position="139"/>
    </location>
</feature>
<dbReference type="Pfam" id="PF17745">
    <property type="entry name" value="Ydr279_N"/>
    <property type="match status" value="1"/>
</dbReference>
<evidence type="ECO:0000259" key="7">
    <source>
        <dbReference type="Pfam" id="PF09468"/>
    </source>
</evidence>
<keyword evidence="3" id="KW-0539">Nucleus</keyword>
<dbReference type="PANTHER" id="PTHR13383:SF11">
    <property type="entry name" value="RIBONUCLEASE H2 SUBUNIT B"/>
    <property type="match status" value="1"/>
</dbReference>
<dbReference type="RefSeq" id="XP_033461628.1">
    <property type="nucleotide sequence ID" value="XM_033601116.1"/>
</dbReference>
<comment type="function">
    <text evidence="4">Non catalytic subunit of RNase H2, an endonuclease that specifically degrades the RNA of RNA:DNA hybrids. Participates in DNA replication, possibly by mediating the removal of lagging-strand Okazaki fragment RNA primers during DNA replication. Mediates the excision of single ribonucleotides from DNA:RNA duplexes.</text>
</comment>
<dbReference type="PANTHER" id="PTHR13383">
    <property type="entry name" value="RIBONUCLEASE H2 SUBUNIT B"/>
    <property type="match status" value="1"/>
</dbReference>
<dbReference type="Pfam" id="PF09468">
    <property type="entry name" value="RNase_H2-Ydr279"/>
    <property type="match status" value="1"/>
</dbReference>
<reference evidence="10" key="1">
    <citation type="submission" date="2020-01" db="EMBL/GenBank/DDBJ databases">
        <authorList>
            <consortium name="DOE Joint Genome Institute"/>
            <person name="Haridas S."/>
            <person name="Albert R."/>
            <person name="Binder M."/>
            <person name="Bloem J."/>
            <person name="Labutti K."/>
            <person name="Salamov A."/>
            <person name="Andreopoulos B."/>
            <person name="Baker S.E."/>
            <person name="Barry K."/>
            <person name="Bills G."/>
            <person name="Bluhm B.H."/>
            <person name="Cannon C."/>
            <person name="Castanera R."/>
            <person name="Culley D.E."/>
            <person name="Daum C."/>
            <person name="Ezra D."/>
            <person name="Gonzalez J.B."/>
            <person name="Henrissat B."/>
            <person name="Kuo A."/>
            <person name="Liang C."/>
            <person name="Lipzen A."/>
            <person name="Lutzoni F."/>
            <person name="Magnuson J."/>
            <person name="Mondo S."/>
            <person name="Nolan M."/>
            <person name="Ohm R."/>
            <person name="Pangilinan J."/>
            <person name="Park H.-J."/>
            <person name="Ramirez L."/>
            <person name="Alfaro M."/>
            <person name="Sun H."/>
            <person name="Tritt A."/>
            <person name="Yoshinaga Y."/>
            <person name="Zwiers L.-H."/>
            <person name="Turgeon B.G."/>
            <person name="Goodwin S.B."/>
            <person name="Spatafora J.W."/>
            <person name="Crous P.W."/>
            <person name="Grigoriev I.V."/>
        </authorList>
    </citation>
    <scope>NUCLEOTIDE SEQUENCE</scope>
    <source>
        <strain evidence="10">CBS 342.82</strain>
    </source>
</reference>
<feature type="compositionally biased region" description="Polar residues" evidence="6">
    <location>
        <begin position="13"/>
        <end position="34"/>
    </location>
</feature>
<dbReference type="OrthoDB" id="29098at2759"/>
<dbReference type="GO" id="GO:0006401">
    <property type="term" value="P:RNA catabolic process"/>
    <property type="evidence" value="ECO:0007669"/>
    <property type="project" value="TreeGrafter"/>
</dbReference>
<dbReference type="AlphaFoldDB" id="A0A6J3MCN1"/>
<dbReference type="InterPro" id="IPR040456">
    <property type="entry name" value="RNase_H2_suB"/>
</dbReference>
<organism evidence="10">
    <name type="scientific">Dissoconium aciculare CBS 342.82</name>
    <dbReference type="NCBI Taxonomy" id="1314786"/>
    <lineage>
        <taxon>Eukaryota</taxon>
        <taxon>Fungi</taxon>
        <taxon>Dikarya</taxon>
        <taxon>Ascomycota</taxon>
        <taxon>Pezizomycotina</taxon>
        <taxon>Dothideomycetes</taxon>
        <taxon>Dothideomycetidae</taxon>
        <taxon>Mycosphaerellales</taxon>
        <taxon>Dissoconiaceae</taxon>
        <taxon>Dissoconium</taxon>
    </lineage>
</organism>
<evidence type="ECO:0000313" key="10">
    <source>
        <dbReference type="RefSeq" id="XP_033461628.1"/>
    </source>
</evidence>
<feature type="region of interest" description="Disordered" evidence="6">
    <location>
        <begin position="100"/>
        <end position="121"/>
    </location>
</feature>
<reference evidence="10" key="2">
    <citation type="submission" date="2020-04" db="EMBL/GenBank/DDBJ databases">
        <authorList>
            <consortium name="NCBI Genome Project"/>
        </authorList>
    </citation>
    <scope>NUCLEOTIDE SEQUENCE</scope>
    <source>
        <strain evidence="10">CBS 342.82</strain>
    </source>
</reference>
<dbReference type="GO" id="GO:0032299">
    <property type="term" value="C:ribonuclease H2 complex"/>
    <property type="evidence" value="ECO:0007669"/>
    <property type="project" value="InterPro"/>
</dbReference>
<dbReference type="InterPro" id="IPR019024">
    <property type="entry name" value="RNase_H2_suB_wHTH"/>
</dbReference>
<evidence type="ECO:0000259" key="8">
    <source>
        <dbReference type="Pfam" id="PF17745"/>
    </source>
</evidence>
<dbReference type="GO" id="GO:0005654">
    <property type="term" value="C:nucleoplasm"/>
    <property type="evidence" value="ECO:0007669"/>
    <property type="project" value="TreeGrafter"/>
</dbReference>
<reference evidence="10" key="3">
    <citation type="submission" date="2025-08" db="UniProtKB">
        <authorList>
            <consortium name="RefSeq"/>
        </authorList>
    </citation>
    <scope>IDENTIFICATION</scope>
    <source>
        <strain evidence="10">CBS 342.82</strain>
    </source>
</reference>
<evidence type="ECO:0000256" key="3">
    <source>
        <dbReference type="ARBA" id="ARBA00023242"/>
    </source>
</evidence>
<dbReference type="Gene3D" id="1.10.20.120">
    <property type="match status" value="1"/>
</dbReference>
<dbReference type="CDD" id="cd09270">
    <property type="entry name" value="RNase_H2-B"/>
    <property type="match status" value="1"/>
</dbReference>